<dbReference type="Pfam" id="PF07572">
    <property type="entry name" value="BCNT"/>
    <property type="match status" value="1"/>
</dbReference>
<protein>
    <recommendedName>
        <fullName evidence="2">SWR1-complex protein 5</fullName>
    </recommendedName>
</protein>
<name>A0A9P6HJ75_9AGAM</name>
<feature type="region of interest" description="Disordered" evidence="3">
    <location>
        <begin position="128"/>
        <end position="199"/>
    </location>
</feature>
<evidence type="ECO:0000256" key="1">
    <source>
        <dbReference type="ARBA" id="ARBA00010465"/>
    </source>
</evidence>
<evidence type="ECO:0000256" key="2">
    <source>
        <dbReference type="ARBA" id="ARBA00019138"/>
    </source>
</evidence>
<comment type="similarity">
    <text evidence="1">Belongs to the SWC5 family.</text>
</comment>
<organism evidence="5 6">
    <name type="scientific">Thelephora terrestris</name>
    <dbReference type="NCBI Taxonomy" id="56493"/>
    <lineage>
        <taxon>Eukaryota</taxon>
        <taxon>Fungi</taxon>
        <taxon>Dikarya</taxon>
        <taxon>Basidiomycota</taxon>
        <taxon>Agaricomycotina</taxon>
        <taxon>Agaricomycetes</taxon>
        <taxon>Thelephorales</taxon>
        <taxon>Thelephoraceae</taxon>
        <taxon>Thelephora</taxon>
    </lineage>
</organism>
<comment type="caution">
    <text evidence="5">The sequence shown here is derived from an EMBL/GenBank/DDBJ whole genome shotgun (WGS) entry which is preliminary data.</text>
</comment>
<feature type="compositionally biased region" description="Polar residues" evidence="3">
    <location>
        <begin position="141"/>
        <end position="156"/>
    </location>
</feature>
<dbReference type="GO" id="GO:0000812">
    <property type="term" value="C:Swr1 complex"/>
    <property type="evidence" value="ECO:0007669"/>
    <property type="project" value="TreeGrafter"/>
</dbReference>
<evidence type="ECO:0000259" key="4">
    <source>
        <dbReference type="PROSITE" id="PS51279"/>
    </source>
</evidence>
<keyword evidence="6" id="KW-1185">Reference proteome</keyword>
<dbReference type="InterPro" id="IPR011421">
    <property type="entry name" value="BCNT-C"/>
</dbReference>
<dbReference type="AlphaFoldDB" id="A0A9P6HJ75"/>
<gene>
    <name evidence="5" type="ORF">BJ322DRAFT_610438</name>
</gene>
<proteinExistence type="inferred from homology"/>
<dbReference type="Proteomes" id="UP000736335">
    <property type="component" value="Unassembled WGS sequence"/>
</dbReference>
<feature type="domain" description="BCNT-C" evidence="4">
    <location>
        <begin position="175"/>
        <end position="257"/>
    </location>
</feature>
<dbReference type="InterPro" id="IPR027124">
    <property type="entry name" value="Swc5/CFDP1/2"/>
</dbReference>
<reference evidence="5" key="2">
    <citation type="submission" date="2020-11" db="EMBL/GenBank/DDBJ databases">
        <authorList>
            <consortium name="DOE Joint Genome Institute"/>
            <person name="Kuo A."/>
            <person name="Miyauchi S."/>
            <person name="Kiss E."/>
            <person name="Drula E."/>
            <person name="Kohler A."/>
            <person name="Sanchez-Garcia M."/>
            <person name="Andreopoulos B."/>
            <person name="Barry K.W."/>
            <person name="Bonito G."/>
            <person name="Buee M."/>
            <person name="Carver A."/>
            <person name="Chen C."/>
            <person name="Cichocki N."/>
            <person name="Clum A."/>
            <person name="Culley D."/>
            <person name="Crous P.W."/>
            <person name="Fauchery L."/>
            <person name="Girlanda M."/>
            <person name="Hayes R."/>
            <person name="Keri Z."/>
            <person name="Labutti K."/>
            <person name="Lipzen A."/>
            <person name="Lombard V."/>
            <person name="Magnuson J."/>
            <person name="Maillard F."/>
            <person name="Morin E."/>
            <person name="Murat C."/>
            <person name="Nolan M."/>
            <person name="Ohm R."/>
            <person name="Pangilinan J."/>
            <person name="Pereira M."/>
            <person name="Perotto S."/>
            <person name="Peter M."/>
            <person name="Riley R."/>
            <person name="Sitrit Y."/>
            <person name="Stielow B."/>
            <person name="Szollosi G."/>
            <person name="Zifcakova L."/>
            <person name="Stursova M."/>
            <person name="Spatafora J.W."/>
            <person name="Tedersoo L."/>
            <person name="Vaario L.-M."/>
            <person name="Yamada A."/>
            <person name="Yan M."/>
            <person name="Wang P."/>
            <person name="Xu J."/>
            <person name="Bruns T."/>
            <person name="Baldrian P."/>
            <person name="Vilgalys R."/>
            <person name="Henrissat B."/>
            <person name="Grigoriev I.V."/>
            <person name="Hibbett D."/>
            <person name="Nagy L.G."/>
            <person name="Martin F.M."/>
        </authorList>
    </citation>
    <scope>NUCLEOTIDE SEQUENCE</scope>
    <source>
        <strain evidence="5">UH-Tt-Lm1</strain>
    </source>
</reference>
<dbReference type="PANTHER" id="PTHR48407">
    <property type="entry name" value="CRANIOFACIAL DEVELOPMENT PROTEIN 1"/>
    <property type="match status" value="1"/>
</dbReference>
<evidence type="ECO:0000313" key="5">
    <source>
        <dbReference type="EMBL" id="KAF9788155.1"/>
    </source>
</evidence>
<feature type="region of interest" description="Disordered" evidence="3">
    <location>
        <begin position="24"/>
        <end position="75"/>
    </location>
</feature>
<dbReference type="PROSITE" id="PS51279">
    <property type="entry name" value="BCNT_C"/>
    <property type="match status" value="1"/>
</dbReference>
<feature type="compositionally biased region" description="Low complexity" evidence="3">
    <location>
        <begin position="179"/>
        <end position="189"/>
    </location>
</feature>
<dbReference type="EMBL" id="WIUZ02000004">
    <property type="protein sequence ID" value="KAF9788155.1"/>
    <property type="molecule type" value="Genomic_DNA"/>
</dbReference>
<reference evidence="5" key="1">
    <citation type="journal article" date="2020" name="Nat. Commun.">
        <title>Large-scale genome sequencing of mycorrhizal fungi provides insights into the early evolution of symbiotic traits.</title>
        <authorList>
            <person name="Miyauchi S."/>
            <person name="Kiss E."/>
            <person name="Kuo A."/>
            <person name="Drula E."/>
            <person name="Kohler A."/>
            <person name="Sanchez-Garcia M."/>
            <person name="Morin E."/>
            <person name="Andreopoulos B."/>
            <person name="Barry K.W."/>
            <person name="Bonito G."/>
            <person name="Buee M."/>
            <person name="Carver A."/>
            <person name="Chen C."/>
            <person name="Cichocki N."/>
            <person name="Clum A."/>
            <person name="Culley D."/>
            <person name="Crous P.W."/>
            <person name="Fauchery L."/>
            <person name="Girlanda M."/>
            <person name="Hayes R.D."/>
            <person name="Keri Z."/>
            <person name="LaButti K."/>
            <person name="Lipzen A."/>
            <person name="Lombard V."/>
            <person name="Magnuson J."/>
            <person name="Maillard F."/>
            <person name="Murat C."/>
            <person name="Nolan M."/>
            <person name="Ohm R.A."/>
            <person name="Pangilinan J."/>
            <person name="Pereira M.F."/>
            <person name="Perotto S."/>
            <person name="Peter M."/>
            <person name="Pfister S."/>
            <person name="Riley R."/>
            <person name="Sitrit Y."/>
            <person name="Stielow J.B."/>
            <person name="Szollosi G."/>
            <person name="Zifcakova L."/>
            <person name="Stursova M."/>
            <person name="Spatafora J.W."/>
            <person name="Tedersoo L."/>
            <person name="Vaario L.M."/>
            <person name="Yamada A."/>
            <person name="Yan M."/>
            <person name="Wang P."/>
            <person name="Xu J."/>
            <person name="Bruns T."/>
            <person name="Baldrian P."/>
            <person name="Vilgalys R."/>
            <person name="Dunand C."/>
            <person name="Henrissat B."/>
            <person name="Grigoriev I.V."/>
            <person name="Hibbett D."/>
            <person name="Nagy L.G."/>
            <person name="Martin F.M."/>
        </authorList>
    </citation>
    <scope>NUCLEOTIDE SEQUENCE</scope>
    <source>
        <strain evidence="5">UH-Tt-Lm1</strain>
    </source>
</reference>
<dbReference type="OrthoDB" id="445677at2759"/>
<evidence type="ECO:0000313" key="6">
    <source>
        <dbReference type="Proteomes" id="UP000736335"/>
    </source>
</evidence>
<sequence length="257" mass="28504">MVRDGLVTFVSGDMMGVDVKLSMTTMAGDNDDPDYVPTTPKNDDPDVSDSDSDNERSAKRIRTSPPKLTAKEEEALKKVEQDRVWQEFKSTAVQQPQHSHVTPKLVKVQKSYRFAGEDVSEIVQVPVDSEDARKWPLWSESGPSDQTTVDTDNKTSAAPVLASGSHSKPTARGPRKSKLVLPSLPASSKPKLKKLTTLDKSSMDWKAHVNSDGAANKDELEGNRRSGGYLGKVEFLQRVSERKDSILEEKQAKKRRR</sequence>
<accession>A0A9P6HJ75</accession>
<dbReference type="PANTHER" id="PTHR48407:SF1">
    <property type="entry name" value="CRANIOFACIAL DEVELOPMENT PROTEIN 1"/>
    <property type="match status" value="1"/>
</dbReference>
<evidence type="ECO:0000256" key="3">
    <source>
        <dbReference type="SAM" id="MobiDB-lite"/>
    </source>
</evidence>